<dbReference type="Proteomes" id="UP000499080">
    <property type="component" value="Unassembled WGS sequence"/>
</dbReference>
<reference evidence="1 2" key="1">
    <citation type="journal article" date="2019" name="Sci. Rep.">
        <title>Orb-weaving spider Araneus ventricosus genome elucidates the spidroin gene catalogue.</title>
        <authorList>
            <person name="Kono N."/>
            <person name="Nakamura H."/>
            <person name="Ohtoshi R."/>
            <person name="Moran D.A.P."/>
            <person name="Shinohara A."/>
            <person name="Yoshida Y."/>
            <person name="Fujiwara M."/>
            <person name="Mori M."/>
            <person name="Tomita M."/>
            <person name="Arakawa K."/>
        </authorList>
    </citation>
    <scope>NUCLEOTIDE SEQUENCE [LARGE SCALE GENOMIC DNA]</scope>
</reference>
<evidence type="ECO:0000313" key="2">
    <source>
        <dbReference type="Proteomes" id="UP000499080"/>
    </source>
</evidence>
<evidence type="ECO:0000313" key="1">
    <source>
        <dbReference type="EMBL" id="GBN77759.1"/>
    </source>
</evidence>
<proteinExistence type="predicted"/>
<comment type="caution">
    <text evidence="1">The sequence shown here is derived from an EMBL/GenBank/DDBJ whole genome shotgun (WGS) entry which is preliminary data.</text>
</comment>
<accession>A0A4Y2RR80</accession>
<organism evidence="1 2">
    <name type="scientific">Araneus ventricosus</name>
    <name type="common">Orbweaver spider</name>
    <name type="synonym">Epeira ventricosa</name>
    <dbReference type="NCBI Taxonomy" id="182803"/>
    <lineage>
        <taxon>Eukaryota</taxon>
        <taxon>Metazoa</taxon>
        <taxon>Ecdysozoa</taxon>
        <taxon>Arthropoda</taxon>
        <taxon>Chelicerata</taxon>
        <taxon>Arachnida</taxon>
        <taxon>Araneae</taxon>
        <taxon>Araneomorphae</taxon>
        <taxon>Entelegynae</taxon>
        <taxon>Araneoidea</taxon>
        <taxon>Araneidae</taxon>
        <taxon>Araneus</taxon>
    </lineage>
</organism>
<name>A0A4Y2RR80_ARAVE</name>
<dbReference type="AlphaFoldDB" id="A0A4Y2RR80"/>
<protein>
    <submittedName>
        <fullName evidence="1">Uncharacterized protein</fullName>
    </submittedName>
</protein>
<gene>
    <name evidence="1" type="ORF">AVEN_69539_1</name>
</gene>
<dbReference type="EMBL" id="BGPR01017942">
    <property type="protein sequence ID" value="GBN77759.1"/>
    <property type="molecule type" value="Genomic_DNA"/>
</dbReference>
<keyword evidence="2" id="KW-1185">Reference proteome</keyword>
<sequence length="121" mass="13950">MKVEPKASVSGKRHEMVMDQGKFTKLSNWWHHKFEEIVVESLIGNESAYVRFSLTHPLGRAPHPCVTAKLLLWVESRTHMRLPLEKKCFYQMALLFHVSFKRLVSVTLVFLPEAGLHGHVS</sequence>